<dbReference type="InterPro" id="IPR020575">
    <property type="entry name" value="Hsp90_N"/>
</dbReference>
<keyword evidence="2" id="KW-0547">Nucleotide-binding</keyword>
<proteinExistence type="inferred from homology"/>
<name>A0ABR0DG37_9LAMI</name>
<organism evidence="5 6">
    <name type="scientific">Penstemon davidsonii</name>
    <dbReference type="NCBI Taxonomy" id="160366"/>
    <lineage>
        <taxon>Eukaryota</taxon>
        <taxon>Viridiplantae</taxon>
        <taxon>Streptophyta</taxon>
        <taxon>Embryophyta</taxon>
        <taxon>Tracheophyta</taxon>
        <taxon>Spermatophyta</taxon>
        <taxon>Magnoliopsida</taxon>
        <taxon>eudicotyledons</taxon>
        <taxon>Gunneridae</taxon>
        <taxon>Pentapetalae</taxon>
        <taxon>asterids</taxon>
        <taxon>lamiids</taxon>
        <taxon>Lamiales</taxon>
        <taxon>Plantaginaceae</taxon>
        <taxon>Cheloneae</taxon>
        <taxon>Penstemon</taxon>
    </lineage>
</organism>
<dbReference type="SUPFAM" id="SSF55874">
    <property type="entry name" value="ATPase domain of HSP90 chaperone/DNA topoisomerase II/histidine kinase"/>
    <property type="match status" value="1"/>
</dbReference>
<dbReference type="Gene3D" id="3.30.565.10">
    <property type="entry name" value="Histidine kinase-like ATPase, C-terminal domain"/>
    <property type="match status" value="1"/>
</dbReference>
<evidence type="ECO:0000313" key="5">
    <source>
        <dbReference type="EMBL" id="KAK4488208.1"/>
    </source>
</evidence>
<keyword evidence="6" id="KW-1185">Reference proteome</keyword>
<evidence type="ECO:0000313" key="6">
    <source>
        <dbReference type="Proteomes" id="UP001291926"/>
    </source>
</evidence>
<dbReference type="InterPro" id="IPR019805">
    <property type="entry name" value="Heat_shock_protein_90_CS"/>
</dbReference>
<evidence type="ECO:0000256" key="3">
    <source>
        <dbReference type="ARBA" id="ARBA00022840"/>
    </source>
</evidence>
<accession>A0ABR0DG37</accession>
<sequence>MHRVPRRSASALLRNGRARYRNVAAPLFSSNPFDHLQSGDGDSRRRWYSLLTKTGMGVTKPLDLRYNPVLGCRYESNAAASDASAPPAEKYEYQAEVSRLMDLIVNSLYSNKDVFLRELIRHATTSHSFFSVPNGYR</sequence>
<dbReference type="PROSITE" id="PS00298">
    <property type="entry name" value="HSP90"/>
    <property type="match status" value="1"/>
</dbReference>
<dbReference type="Proteomes" id="UP001291926">
    <property type="component" value="Unassembled WGS sequence"/>
</dbReference>
<reference evidence="5 6" key="1">
    <citation type="journal article" date="2023" name="bioRxiv">
        <title>Genome report: Whole genome sequence and annotation of Penstemon davidsonii.</title>
        <authorList>
            <person name="Ostevik K.L."/>
            <person name="Alabady M."/>
            <person name="Zhang M."/>
            <person name="Rausher M.D."/>
        </authorList>
    </citation>
    <scope>NUCLEOTIDE SEQUENCE [LARGE SCALE GENOMIC DNA]</scope>
    <source>
        <strain evidence="5">DNT005</strain>
        <tissue evidence="5">Whole leaf</tissue>
    </source>
</reference>
<dbReference type="PRINTS" id="PR00775">
    <property type="entry name" value="HEATSHOCK90"/>
</dbReference>
<comment type="caution">
    <text evidence="5">The sequence shown here is derived from an EMBL/GenBank/DDBJ whole genome shotgun (WGS) entry which is preliminary data.</text>
</comment>
<evidence type="ECO:0000256" key="1">
    <source>
        <dbReference type="ARBA" id="ARBA00008239"/>
    </source>
</evidence>
<dbReference type="InterPro" id="IPR036890">
    <property type="entry name" value="HATPase_C_sf"/>
</dbReference>
<evidence type="ECO:0000256" key="4">
    <source>
        <dbReference type="ARBA" id="ARBA00023186"/>
    </source>
</evidence>
<dbReference type="InterPro" id="IPR001404">
    <property type="entry name" value="Hsp90_fam"/>
</dbReference>
<dbReference type="EMBL" id="JAYDYQ010001088">
    <property type="protein sequence ID" value="KAK4488208.1"/>
    <property type="molecule type" value="Genomic_DNA"/>
</dbReference>
<gene>
    <name evidence="5" type="ORF">RD792_003951</name>
</gene>
<comment type="similarity">
    <text evidence="1">Belongs to the heat shock protein 90 family.</text>
</comment>
<protein>
    <submittedName>
        <fullName evidence="5">Uncharacterized protein</fullName>
    </submittedName>
</protein>
<dbReference type="PANTHER" id="PTHR11528">
    <property type="entry name" value="HEAT SHOCK PROTEIN 90 FAMILY MEMBER"/>
    <property type="match status" value="1"/>
</dbReference>
<evidence type="ECO:0000256" key="2">
    <source>
        <dbReference type="ARBA" id="ARBA00022741"/>
    </source>
</evidence>
<keyword evidence="4" id="KW-0143">Chaperone</keyword>
<keyword evidence="3" id="KW-0067">ATP-binding</keyword>